<evidence type="ECO:0000313" key="2">
    <source>
        <dbReference type="EMBL" id="WOO39648.1"/>
    </source>
</evidence>
<protein>
    <submittedName>
        <fullName evidence="2">Uncharacterized protein</fullName>
    </submittedName>
</protein>
<dbReference type="KEGG" id="puo:RZN69_13575"/>
<proteinExistence type="predicted"/>
<dbReference type="Proteomes" id="UP001304300">
    <property type="component" value="Chromosome"/>
</dbReference>
<dbReference type="EMBL" id="CP136920">
    <property type="protein sequence ID" value="WOO39648.1"/>
    <property type="molecule type" value="Genomic_DNA"/>
</dbReference>
<evidence type="ECO:0000313" key="3">
    <source>
        <dbReference type="Proteomes" id="UP001304300"/>
    </source>
</evidence>
<evidence type="ECO:0000256" key="1">
    <source>
        <dbReference type="SAM" id="Phobius"/>
    </source>
</evidence>
<gene>
    <name evidence="2" type="ORF">RZN69_13575</name>
</gene>
<keyword evidence="1" id="KW-1133">Transmembrane helix</keyword>
<accession>A0AAQ3QTQ8</accession>
<organism evidence="2 3">
    <name type="scientific">Rubellicoccus peritrichatus</name>
    <dbReference type="NCBI Taxonomy" id="3080537"/>
    <lineage>
        <taxon>Bacteria</taxon>
        <taxon>Pseudomonadati</taxon>
        <taxon>Verrucomicrobiota</taxon>
        <taxon>Opitutia</taxon>
        <taxon>Puniceicoccales</taxon>
        <taxon>Cerasicoccaceae</taxon>
        <taxon>Rubellicoccus</taxon>
    </lineage>
</organism>
<reference evidence="2 3" key="1">
    <citation type="submission" date="2023-10" db="EMBL/GenBank/DDBJ databases">
        <title>Rubellicoccus peritrichatus gen. nov., sp. nov., isolated from an algae of coral reef tank.</title>
        <authorList>
            <person name="Luo J."/>
        </authorList>
    </citation>
    <scope>NUCLEOTIDE SEQUENCE [LARGE SCALE GENOMIC DNA]</scope>
    <source>
        <strain evidence="2 3">CR14</strain>
    </source>
</reference>
<sequence length="199" mass="23199">MTYQQLKEKIWKLLTHGALLYITAPIAITLLILFFILKVYEGGTKFSFLLKELRTEKTSYLSKHELEVLDEWVALIDYADTYEQAIDRSNQFKKAYEGLGHGLWGNNILYIRDPSYPDRWMIIVDMWSGKSSYSEVNEGINSLKKDISNAPRYQGRDLEDTLGMWLFNSHPVKFDVLRFQQNYGKITNLPESNDASRLN</sequence>
<dbReference type="RefSeq" id="WP_317831620.1">
    <property type="nucleotide sequence ID" value="NZ_CP136920.1"/>
</dbReference>
<keyword evidence="1" id="KW-0812">Transmembrane</keyword>
<feature type="transmembrane region" description="Helical" evidence="1">
    <location>
        <begin position="20"/>
        <end position="40"/>
    </location>
</feature>
<dbReference type="AlphaFoldDB" id="A0AAQ3QTQ8"/>
<keyword evidence="3" id="KW-1185">Reference proteome</keyword>
<name>A0AAQ3QTQ8_9BACT</name>
<keyword evidence="1" id="KW-0472">Membrane</keyword>